<gene>
    <name evidence="1" type="ORF">C7459_11063</name>
</gene>
<dbReference type="InterPro" id="IPR011748">
    <property type="entry name" value="Unchr_phage_tail-like"/>
</dbReference>
<dbReference type="AlphaFoldDB" id="A0A316D730"/>
<evidence type="ECO:0000313" key="2">
    <source>
        <dbReference type="Proteomes" id="UP000245634"/>
    </source>
</evidence>
<protein>
    <submittedName>
        <fullName evidence="1">Phage tail-like protein</fullName>
    </submittedName>
</protein>
<proteinExistence type="predicted"/>
<dbReference type="EMBL" id="QGGL01000010">
    <property type="protein sequence ID" value="PWK11534.1"/>
    <property type="molecule type" value="Genomic_DNA"/>
</dbReference>
<dbReference type="Pfam" id="PF09684">
    <property type="entry name" value="Tail_P2_I"/>
    <property type="match status" value="1"/>
</dbReference>
<sequence length="701" mass="80578">MYENTTFFSLNKARDWQQGTYHNLHLSDEGVRLERTVRYGRRSDIWLNQIEGMGSVADLTLGPRGTLLLLDHEAKVWLYDYVNRISDSLFPPEHNLFTNRAVLGATEDLVVVAERQQRGRITAYSLSNIQAVWEVREWQGQEICPLAMGTDGEHEVYVVIPEQTVAAESGRIVPAGTALVVLQIGDGGRLRHVYRDEALTVPQATRLEELWQRFSLQVQHKGRWLYLLDGDTRRVHVFHRNGGLDRHVEIEFPGIPSALAVDTRDTLYVSDGRELSSGSLDDRFVHTYQADGEPSEPLSGSQGEVGKILYGHQHLLYLWYRAENRIAVLEQSPRIQGAGQLGGAPEGVYFSRAFDAVASETVWHKLLLDADLPDETQLRVYYIASDHPEVWVDGGTLPLDHFLHNEQTLQEKLERTRNLWQGPIVNPRDALLRAQGRFLWLRIEWSGSDRKTPLLKKLRVYYPRVSYLQYLPAVFQQDPQSRDFMERFLSLFGTFFDEMEEAIDHIARCFDADAATGDLLKWLSTWLGIAVDDRWTEEQTRALLKRAPDLYQKRGTREGLQDLFEIFTGEKPYIVEFFQYKYLIEKAEIRRTMERLYGLDPYRFCVLVKPDVVPDERSRAILQKLLDEERPAFTEAQLIVLEPHIHMGSHAYLGINSFLMEPSLLVLDDKAALPYNTVLVDVDRNSRIGLHSRLGMDSTLE</sequence>
<dbReference type="InterPro" id="IPR006521">
    <property type="entry name" value="Tail_protein_I"/>
</dbReference>
<reference evidence="1 2" key="1">
    <citation type="submission" date="2018-05" db="EMBL/GenBank/DDBJ databases">
        <title>Genomic Encyclopedia of Type Strains, Phase IV (KMG-IV): sequencing the most valuable type-strain genomes for metagenomic binning, comparative biology and taxonomic classification.</title>
        <authorList>
            <person name="Goeker M."/>
        </authorList>
    </citation>
    <scope>NUCLEOTIDE SEQUENCE [LARGE SCALE GENOMIC DNA]</scope>
    <source>
        <strain evidence="1 2">DSM 18773</strain>
    </source>
</reference>
<dbReference type="Proteomes" id="UP000245634">
    <property type="component" value="Unassembled WGS sequence"/>
</dbReference>
<accession>A0A316D730</accession>
<dbReference type="SUPFAM" id="SSF63829">
    <property type="entry name" value="Calcium-dependent phosphotriesterase"/>
    <property type="match status" value="1"/>
</dbReference>
<organism evidence="1 2">
    <name type="scientific">Tumebacillus permanentifrigoris</name>
    <dbReference type="NCBI Taxonomy" id="378543"/>
    <lineage>
        <taxon>Bacteria</taxon>
        <taxon>Bacillati</taxon>
        <taxon>Bacillota</taxon>
        <taxon>Bacilli</taxon>
        <taxon>Bacillales</taxon>
        <taxon>Alicyclobacillaceae</taxon>
        <taxon>Tumebacillus</taxon>
    </lineage>
</organism>
<dbReference type="Gene3D" id="2.120.10.30">
    <property type="entry name" value="TolB, C-terminal domain"/>
    <property type="match status" value="1"/>
</dbReference>
<dbReference type="RefSeq" id="WP_109689674.1">
    <property type="nucleotide sequence ID" value="NZ_QGGL01000010.1"/>
</dbReference>
<dbReference type="NCBIfam" id="TIGR02242">
    <property type="entry name" value="tail_TIGR02242"/>
    <property type="match status" value="1"/>
</dbReference>
<dbReference type="InterPro" id="IPR011042">
    <property type="entry name" value="6-blade_b-propeller_TolB-like"/>
</dbReference>
<keyword evidence="2" id="KW-1185">Reference proteome</keyword>
<evidence type="ECO:0000313" key="1">
    <source>
        <dbReference type="EMBL" id="PWK11534.1"/>
    </source>
</evidence>
<name>A0A316D730_9BACL</name>
<comment type="caution">
    <text evidence="1">The sequence shown here is derived from an EMBL/GenBank/DDBJ whole genome shotgun (WGS) entry which is preliminary data.</text>
</comment>
<dbReference type="OrthoDB" id="370073at2"/>